<organism evidence="3 4">
    <name type="scientific">Clostridium tagluense</name>
    <dbReference type="NCBI Taxonomy" id="360422"/>
    <lineage>
        <taxon>Bacteria</taxon>
        <taxon>Bacillati</taxon>
        <taxon>Bacillota</taxon>
        <taxon>Clostridia</taxon>
        <taxon>Eubacteriales</taxon>
        <taxon>Clostridiaceae</taxon>
        <taxon>Clostridium</taxon>
    </lineage>
</organism>
<name>A0A401UKG3_9CLOT</name>
<feature type="domain" description="DUF4132" evidence="2">
    <location>
        <begin position="878"/>
        <end position="1062"/>
    </location>
</feature>
<dbReference type="InterPro" id="IPR011989">
    <property type="entry name" value="ARM-like"/>
</dbReference>
<reference evidence="3 4" key="1">
    <citation type="submission" date="2018-11" db="EMBL/GenBank/DDBJ databases">
        <title>Genome sequencing and assembly of Clostridium tagluense strain A121.</title>
        <authorList>
            <person name="Murakami T."/>
            <person name="Segawa T."/>
            <person name="Shcherbakova V.A."/>
            <person name="Mori H."/>
            <person name="Yoshimura Y."/>
        </authorList>
    </citation>
    <scope>NUCLEOTIDE SEQUENCE [LARGE SCALE GENOMIC DNA]</scope>
    <source>
        <strain evidence="3 4">A121</strain>
    </source>
</reference>
<dbReference type="Gene3D" id="1.25.10.10">
    <property type="entry name" value="Leucine-rich Repeat Variant"/>
    <property type="match status" value="1"/>
</dbReference>
<dbReference type="InterPro" id="IPR025406">
    <property type="entry name" value="DUF4132"/>
</dbReference>
<dbReference type="InterPro" id="IPR029510">
    <property type="entry name" value="Ald_DH_CS_GLU"/>
</dbReference>
<keyword evidence="4" id="KW-1185">Reference proteome</keyword>
<dbReference type="OrthoDB" id="4770574at2"/>
<evidence type="ECO:0000313" key="3">
    <source>
        <dbReference type="EMBL" id="GCD10034.1"/>
    </source>
</evidence>
<comment type="caution">
    <text evidence="3">The sequence shown here is derived from an EMBL/GenBank/DDBJ whole genome shotgun (WGS) entry which is preliminary data.</text>
</comment>
<evidence type="ECO:0000313" key="4">
    <source>
        <dbReference type="Proteomes" id="UP000287872"/>
    </source>
</evidence>
<dbReference type="AlphaFoldDB" id="A0A401UKG3"/>
<accession>A0A401UKG3</accession>
<dbReference type="Proteomes" id="UP000287872">
    <property type="component" value="Unassembled WGS sequence"/>
</dbReference>
<dbReference type="GO" id="GO:0016491">
    <property type="term" value="F:oxidoreductase activity"/>
    <property type="evidence" value="ECO:0007669"/>
    <property type="project" value="InterPro"/>
</dbReference>
<protein>
    <recommendedName>
        <fullName evidence="2">DUF4132 domain-containing protein</fullName>
    </recommendedName>
</protein>
<dbReference type="InterPro" id="IPR016024">
    <property type="entry name" value="ARM-type_fold"/>
</dbReference>
<dbReference type="PROSITE" id="PS00687">
    <property type="entry name" value="ALDEHYDE_DEHYDR_GLU"/>
    <property type="match status" value="1"/>
</dbReference>
<evidence type="ECO:0000259" key="2">
    <source>
        <dbReference type="Pfam" id="PF13569"/>
    </source>
</evidence>
<sequence>MGLQEHLTEKINNALLELGVSDEVIESFEAYMEGVLEEQEFFNCLPTIDMNSLQDSVVEQLVNTYKSLEKRKAEEYSVKYVRILFEIGGKSTFIIMDRCYSGYYKGDFCRKLLKYKVKPAFVIAYYAERIVQSENNLSITFINFFDGIYEKYESEFEEAFDISNVMEQVIIASYEVYKKQDKKKELCNWLNQFLIYPEIIFTLFDEKLIDYDKERICKYIREDNLDLDELVEGLKSRKVHLNIDSWLLKILMAVSYNIVNQSQIAGRFLKFSITIEPEKAFNTLNSYLTVLKYNKISKLIDKINVNRVLYIAWMAGKTSSHSQGYSKDLKQELDFNKEEFIKAMKLCTGINKAYMISLLLKQGEGAEYINEVEEAFINKFSVFMDNLHIEKSIYEKFIYYLRGECDFESVKDILEGLLGKTEPYIYYHNYAEILFWLKDASPMFERGIKIFIEIGNSSILKNIYEEYRGKGKDKKSLYDFIEFIDGYGASINNYISLLGSYAVLSNGETNIIKEAQNSITNIMAIDEEKLIEAIKKCVVDIRVYLLEKIFKFNKEKNGKVLIDYLGDSSKVVREKVIELLTLCTECHEDAIPSLKAKKQAVRESAVKILSKSSNKKVIEALNVALEVEKTEKIKVLLRKALNVESDLEEINEELDILEYCKKAFKGNNAAGLKWLECDSLPKVRFKDSEKFAEDEIIKYLFLCYAPFIEIGLNSEAKKVSELLDTKDLAKLALEVLERWLSYGAESKKKWVLSFASIYGDYDVISIFKKNIEEWPKNSRGAIAGDAVKALALNGSNEALIIIDNISRKFKFKQVKNAASAALKFAAQQMGIDMEELSDRVVPDLSFDVKGERVFDYGDRKFIVTLTPELTLEVQDESGKKFKSLPAPGKRDDEGKATAAFSEFKNLKKKLKTVSNIQAIRLEMALSSNRKWTKEAWVKLFARNPIMNQFAIGLVWGVYKENVLVDSFRYMEDGTFNTVDEDEYNIEDGALIGLIHPVELSKEDMELWKEQLENYEVKQPFEQLSREVFQVSEKEKTIKTVERFGGSILNGLSLLGKLTGFEWSRGSIQDGAGYYNFYKEDDKLQIGVELSFSGLSIGFENDEVTVYDLIFYKRGTVKRGSYIYDTVKEQHIINPSEIPNRFFSEILYQISKAIESKIGINDKWKEEK</sequence>
<dbReference type="Pfam" id="PF13569">
    <property type="entry name" value="DUF4132"/>
    <property type="match status" value="1"/>
</dbReference>
<dbReference type="RefSeq" id="WP_125000001.1">
    <property type="nucleotide sequence ID" value="NZ_BHYK01000007.1"/>
</dbReference>
<feature type="active site" evidence="1">
    <location>
        <position position="86"/>
    </location>
</feature>
<proteinExistence type="predicted"/>
<dbReference type="EMBL" id="BHYK01000007">
    <property type="protein sequence ID" value="GCD10034.1"/>
    <property type="molecule type" value="Genomic_DNA"/>
</dbReference>
<gene>
    <name evidence="3" type="ORF">Ctaglu_16570</name>
</gene>
<dbReference type="SUPFAM" id="SSF48371">
    <property type="entry name" value="ARM repeat"/>
    <property type="match status" value="1"/>
</dbReference>
<evidence type="ECO:0000256" key="1">
    <source>
        <dbReference type="PROSITE-ProRule" id="PRU10007"/>
    </source>
</evidence>